<proteinExistence type="predicted"/>
<keyword evidence="1" id="KW-0812">Transmembrane</keyword>
<dbReference type="AlphaFoldDB" id="A0A2P6S2I5"/>
<protein>
    <submittedName>
        <fullName evidence="2">Uncharacterized protein</fullName>
    </submittedName>
</protein>
<accession>A0A2P6S2I5</accession>
<evidence type="ECO:0000256" key="1">
    <source>
        <dbReference type="SAM" id="Phobius"/>
    </source>
</evidence>
<comment type="caution">
    <text evidence="2">The sequence shown here is derived from an EMBL/GenBank/DDBJ whole genome shotgun (WGS) entry which is preliminary data.</text>
</comment>
<sequence>MTQLYFIQSNLHLRPSFLLLMVVLLQFLGKVLSLFHPLLLWILFLLSHH</sequence>
<keyword evidence="3" id="KW-1185">Reference proteome</keyword>
<dbReference type="EMBL" id="PDCK01000040">
    <property type="protein sequence ID" value="PRQ52879.1"/>
    <property type="molecule type" value="Genomic_DNA"/>
</dbReference>
<dbReference type="Proteomes" id="UP000238479">
    <property type="component" value="Chromosome 2"/>
</dbReference>
<dbReference type="Gramene" id="PRQ52879">
    <property type="protein sequence ID" value="PRQ52879"/>
    <property type="gene ID" value="RchiOBHm_Chr2g0160321"/>
</dbReference>
<feature type="transmembrane region" description="Helical" evidence="1">
    <location>
        <begin position="20"/>
        <end position="46"/>
    </location>
</feature>
<evidence type="ECO:0000313" key="3">
    <source>
        <dbReference type="Proteomes" id="UP000238479"/>
    </source>
</evidence>
<gene>
    <name evidence="2" type="ORF">RchiOBHm_Chr2g0160321</name>
</gene>
<reference evidence="2 3" key="1">
    <citation type="journal article" date="2018" name="Nat. Genet.">
        <title>The Rosa genome provides new insights in the design of modern roses.</title>
        <authorList>
            <person name="Bendahmane M."/>
        </authorList>
    </citation>
    <scope>NUCLEOTIDE SEQUENCE [LARGE SCALE GENOMIC DNA]</scope>
    <source>
        <strain evidence="3">cv. Old Blush</strain>
    </source>
</reference>
<keyword evidence="1" id="KW-0472">Membrane</keyword>
<name>A0A2P6S2I5_ROSCH</name>
<organism evidence="2 3">
    <name type="scientific">Rosa chinensis</name>
    <name type="common">China rose</name>
    <dbReference type="NCBI Taxonomy" id="74649"/>
    <lineage>
        <taxon>Eukaryota</taxon>
        <taxon>Viridiplantae</taxon>
        <taxon>Streptophyta</taxon>
        <taxon>Embryophyta</taxon>
        <taxon>Tracheophyta</taxon>
        <taxon>Spermatophyta</taxon>
        <taxon>Magnoliopsida</taxon>
        <taxon>eudicotyledons</taxon>
        <taxon>Gunneridae</taxon>
        <taxon>Pentapetalae</taxon>
        <taxon>rosids</taxon>
        <taxon>fabids</taxon>
        <taxon>Rosales</taxon>
        <taxon>Rosaceae</taxon>
        <taxon>Rosoideae</taxon>
        <taxon>Rosoideae incertae sedis</taxon>
        <taxon>Rosa</taxon>
    </lineage>
</organism>
<keyword evidence="1" id="KW-1133">Transmembrane helix</keyword>
<evidence type="ECO:0000313" key="2">
    <source>
        <dbReference type="EMBL" id="PRQ52879.1"/>
    </source>
</evidence>